<dbReference type="STRING" id="215243.A0A0D2D8A6"/>
<dbReference type="InterPro" id="IPR007219">
    <property type="entry name" value="XnlR_reg_dom"/>
</dbReference>
<dbReference type="PANTHER" id="PTHR47425">
    <property type="entry name" value="FARB-RELATED"/>
    <property type="match status" value="1"/>
</dbReference>
<dbReference type="GeneID" id="27361218"/>
<dbReference type="Pfam" id="PF04082">
    <property type="entry name" value="Fungal_trans"/>
    <property type="match status" value="1"/>
</dbReference>
<reference evidence="5 6" key="1">
    <citation type="submission" date="2015-01" db="EMBL/GenBank/DDBJ databases">
        <title>The Genome Sequence of Exophiala oligosperma CBS72588.</title>
        <authorList>
            <consortium name="The Broad Institute Genomics Platform"/>
            <person name="Cuomo C."/>
            <person name="de Hoog S."/>
            <person name="Gorbushina A."/>
            <person name="Stielow B."/>
            <person name="Teixiera M."/>
            <person name="Abouelleil A."/>
            <person name="Chapman S.B."/>
            <person name="Priest M."/>
            <person name="Young S.K."/>
            <person name="Wortman J."/>
            <person name="Nusbaum C."/>
            <person name="Birren B."/>
        </authorList>
    </citation>
    <scope>NUCLEOTIDE SEQUENCE [LARGE SCALE GENOMIC DNA]</scope>
    <source>
        <strain evidence="5 6">CBS 72588</strain>
    </source>
</reference>
<evidence type="ECO:0000256" key="2">
    <source>
        <dbReference type="SAM" id="MobiDB-lite"/>
    </source>
</evidence>
<proteinExistence type="predicted"/>
<evidence type="ECO:0008006" key="7">
    <source>
        <dbReference type="Google" id="ProtNLM"/>
    </source>
</evidence>
<sequence>MIERIHQPDLDIPHSDVTITTKVLDLVTIHGSNCNNLHHPPIEGVEVVRPVPSLSFLLEHHSGQKLLFDLGVPTDLRTLGSEVADRLKKVGHQITVQKDVVDALEEHNIKREDINAVIWSHTHWDHKGNMALFPPSTTLILGPNALKTFVTNGGNSGVGGINEQDINGRKVREIDFDGPEVLRIGSLRAVDYFNDGSLYLLDMPGHSVGHLCALVRTTAGAESTFLFLGGDSAHHCGEVRPSEHLPLPDSILPNPLPSVNRDIPFYPGTRFEDLNKSRGMPAKGPVWRPKWGQDLAEAIRSIGKMQEFDGQENVLLLLAHDSCVRYANLPLFPESINDWHKRGLGRELRWNWIADIEKGLSKECVAPRKKRGTRVASADNSHLTVPWSPQSQLAVSEGAVPRHNVDTETSNQTPSRSRAGPVHSHGGSPASVNRAALSYTGDDHETAGSLGELLKTTDSSQPVTFGPPYLVPGYTVKETPAEELEFLRVKGAFSIPPKDVCDKAVLAYFRNAHPLLPVLDAKSFLDSYSRRGCQGVRLILLWSILHVAASFLPLDVVKRSGFQTKKAMKAAMYQHVKLLYDNNQESDQLVLVQAVLILGYWHPDSQDRFEAWHWTGIAISMSQCMGLHRSSVGDRRRAPLPADRVRTVRRIWWCCLVRDRWLAFIKGRPMRINLEDCDVPFPEPSDVADDLDGIPQEIKGKCLVYSSTVVGELWSKYVRLSILLGRILRLHSKEIWRTDEAQIRKNESELQEYNTALATFGQRPPNQYEQFFVCQVRIHYEAIMIMLLRPYVLAHPKNPVEEVSSSFQVEATQKIRAAANNMNNILEEIMSLDLVEFVSPAIISPLILAMQMHLLDCKSQTRSISRLGHHRLQLCMMFQAELKNTYWGADGAFRLFQQAQEKLARTAAEREAHKATTLVDLSNSTELLHPEAVSTTIAHTTSNDFSPSEMLLPSVDDILNFDFTFADPQDFPINDIDYSDNGSDLHLNSFLGLDEFNEFVETSQAVFPT</sequence>
<feature type="compositionally biased region" description="Polar residues" evidence="2">
    <location>
        <begin position="378"/>
        <end position="394"/>
    </location>
</feature>
<dbReference type="InterPro" id="IPR052761">
    <property type="entry name" value="Fungal_Detox/Toxin_TFs"/>
</dbReference>
<dbReference type="HOGENOM" id="CLU_304825_0_0_1"/>
<dbReference type="GO" id="GO:0006351">
    <property type="term" value="P:DNA-templated transcription"/>
    <property type="evidence" value="ECO:0007669"/>
    <property type="project" value="InterPro"/>
</dbReference>
<accession>A0A0D2D8A6</accession>
<gene>
    <name evidence="5" type="ORF">PV06_09144</name>
</gene>
<feature type="compositionally biased region" description="Polar residues" evidence="2">
    <location>
        <begin position="407"/>
        <end position="416"/>
    </location>
</feature>
<evidence type="ECO:0000313" key="6">
    <source>
        <dbReference type="Proteomes" id="UP000053342"/>
    </source>
</evidence>
<keyword evidence="1" id="KW-0539">Nucleus</keyword>
<dbReference type="InterPro" id="IPR036866">
    <property type="entry name" value="RibonucZ/Hydroxyglut_hydro"/>
</dbReference>
<evidence type="ECO:0000313" key="5">
    <source>
        <dbReference type="EMBL" id="KIW39368.1"/>
    </source>
</evidence>
<dbReference type="OrthoDB" id="4158701at2759"/>
<dbReference type="RefSeq" id="XP_016259584.1">
    <property type="nucleotide sequence ID" value="XM_016410562.1"/>
</dbReference>
<dbReference type="Gene3D" id="3.60.15.10">
    <property type="entry name" value="Ribonuclease Z/Hydroxyacylglutathione hydrolase-like"/>
    <property type="match status" value="1"/>
</dbReference>
<evidence type="ECO:0000259" key="3">
    <source>
        <dbReference type="SMART" id="SM00849"/>
    </source>
</evidence>
<dbReference type="SMART" id="SM00849">
    <property type="entry name" value="Lactamase_B"/>
    <property type="match status" value="1"/>
</dbReference>
<dbReference type="Pfam" id="PF00753">
    <property type="entry name" value="Lactamase_B"/>
    <property type="match status" value="1"/>
</dbReference>
<dbReference type="CDD" id="cd12148">
    <property type="entry name" value="fungal_TF_MHR"/>
    <property type="match status" value="1"/>
</dbReference>
<dbReference type="SMART" id="SM00906">
    <property type="entry name" value="Fungal_trans"/>
    <property type="match status" value="1"/>
</dbReference>
<dbReference type="GO" id="GO:0008270">
    <property type="term" value="F:zinc ion binding"/>
    <property type="evidence" value="ECO:0007669"/>
    <property type="project" value="InterPro"/>
</dbReference>
<feature type="domain" description="Xylanolytic transcriptional activator regulatory" evidence="4">
    <location>
        <begin position="611"/>
        <end position="688"/>
    </location>
</feature>
<dbReference type="SUPFAM" id="SSF56281">
    <property type="entry name" value="Metallo-hydrolase/oxidoreductase"/>
    <property type="match status" value="1"/>
</dbReference>
<dbReference type="PANTHER" id="PTHR47425:SF3">
    <property type="entry name" value="ZN(II)2CYS6 TRANSCRIPTION FACTOR (EUROFUNG)"/>
    <property type="match status" value="1"/>
</dbReference>
<dbReference type="EMBL" id="KN847340">
    <property type="protein sequence ID" value="KIW39368.1"/>
    <property type="molecule type" value="Genomic_DNA"/>
</dbReference>
<dbReference type="VEuPathDB" id="FungiDB:PV06_09144"/>
<evidence type="ECO:0000256" key="1">
    <source>
        <dbReference type="ARBA" id="ARBA00023242"/>
    </source>
</evidence>
<feature type="region of interest" description="Disordered" evidence="2">
    <location>
        <begin position="367"/>
        <end position="434"/>
    </location>
</feature>
<name>A0A0D2D8A6_9EURO</name>
<dbReference type="AlphaFoldDB" id="A0A0D2D8A6"/>
<feature type="domain" description="Metallo-beta-lactamase" evidence="3">
    <location>
        <begin position="52"/>
        <end position="269"/>
    </location>
</feature>
<dbReference type="CDD" id="cd07730">
    <property type="entry name" value="metallo-hydrolase-like_MBL-fold"/>
    <property type="match status" value="1"/>
</dbReference>
<keyword evidence="6" id="KW-1185">Reference proteome</keyword>
<organism evidence="5 6">
    <name type="scientific">Exophiala oligosperma</name>
    <dbReference type="NCBI Taxonomy" id="215243"/>
    <lineage>
        <taxon>Eukaryota</taxon>
        <taxon>Fungi</taxon>
        <taxon>Dikarya</taxon>
        <taxon>Ascomycota</taxon>
        <taxon>Pezizomycotina</taxon>
        <taxon>Eurotiomycetes</taxon>
        <taxon>Chaetothyriomycetidae</taxon>
        <taxon>Chaetothyriales</taxon>
        <taxon>Herpotrichiellaceae</taxon>
        <taxon>Exophiala</taxon>
    </lineage>
</organism>
<dbReference type="GO" id="GO:0003677">
    <property type="term" value="F:DNA binding"/>
    <property type="evidence" value="ECO:0007669"/>
    <property type="project" value="InterPro"/>
</dbReference>
<dbReference type="InterPro" id="IPR001279">
    <property type="entry name" value="Metallo-B-lactamas"/>
</dbReference>
<dbReference type="Proteomes" id="UP000053342">
    <property type="component" value="Unassembled WGS sequence"/>
</dbReference>
<protein>
    <recommendedName>
        <fullName evidence="7">Transcription factor domain-containing protein</fullName>
    </recommendedName>
</protein>
<evidence type="ECO:0000259" key="4">
    <source>
        <dbReference type="SMART" id="SM00906"/>
    </source>
</evidence>